<keyword evidence="2" id="KW-0732">Signal</keyword>
<evidence type="ECO:0000313" key="4">
    <source>
        <dbReference type="Proteomes" id="UP000537775"/>
    </source>
</evidence>
<comment type="caution">
    <text evidence="3">The sequence shown here is derived from an EMBL/GenBank/DDBJ whole genome shotgun (WGS) entry which is preliminary data.</text>
</comment>
<dbReference type="Proteomes" id="UP000537775">
    <property type="component" value="Unassembled WGS sequence"/>
</dbReference>
<name>A0A7X0FPT0_9MICO</name>
<keyword evidence="4" id="KW-1185">Reference proteome</keyword>
<sequence length="209" mass="21960">MSAPLWRSAAVLVLAGGLCLAGTGCQPEPAPTPTPTSTPSAAATTAVTQTPTPIETEKPQDALPASCEDAYSAGMLATLTQQIPPLNDPGVTMLSTQNVDLIELLDSGIPTIRCSWGGPSEYGMATNISIIDAGQSQAVLTTLQSTGFACQTYADGWLCSIEERGITFDDQEYSNGEFHYVSDGAWVATSWLNFDATGVTEDIVQHLWG</sequence>
<accession>A0A7X0FPT0</accession>
<evidence type="ECO:0000256" key="1">
    <source>
        <dbReference type="SAM" id="MobiDB-lite"/>
    </source>
</evidence>
<dbReference type="EMBL" id="JACHML010000001">
    <property type="protein sequence ID" value="MBB6391475.1"/>
    <property type="molecule type" value="Genomic_DNA"/>
</dbReference>
<reference evidence="3 4" key="1">
    <citation type="submission" date="2020-08" db="EMBL/GenBank/DDBJ databases">
        <title>Sequencing the genomes of 1000 actinobacteria strains.</title>
        <authorList>
            <person name="Klenk H.-P."/>
        </authorList>
    </citation>
    <scope>NUCLEOTIDE SEQUENCE [LARGE SCALE GENOMIC DNA]</scope>
    <source>
        <strain evidence="3 4">DSM 12511</strain>
    </source>
</reference>
<organism evidence="3 4">
    <name type="scientific">Microbacterium thalassium</name>
    <dbReference type="NCBI Taxonomy" id="362649"/>
    <lineage>
        <taxon>Bacteria</taxon>
        <taxon>Bacillati</taxon>
        <taxon>Actinomycetota</taxon>
        <taxon>Actinomycetes</taxon>
        <taxon>Micrococcales</taxon>
        <taxon>Microbacteriaceae</taxon>
        <taxon>Microbacterium</taxon>
    </lineage>
</organism>
<proteinExistence type="predicted"/>
<feature type="region of interest" description="Disordered" evidence="1">
    <location>
        <begin position="28"/>
        <end position="62"/>
    </location>
</feature>
<evidence type="ECO:0000256" key="2">
    <source>
        <dbReference type="SAM" id="SignalP"/>
    </source>
</evidence>
<gene>
    <name evidence="3" type="ORF">HD594_001788</name>
</gene>
<protein>
    <submittedName>
        <fullName evidence="3">Uncharacterized protein</fullName>
    </submittedName>
</protein>
<dbReference type="RefSeq" id="WP_184750638.1">
    <property type="nucleotide sequence ID" value="NZ_BAAAJR010000007.1"/>
</dbReference>
<evidence type="ECO:0000313" key="3">
    <source>
        <dbReference type="EMBL" id="MBB6391475.1"/>
    </source>
</evidence>
<feature type="chain" id="PRO_5039500934" evidence="2">
    <location>
        <begin position="22"/>
        <end position="209"/>
    </location>
</feature>
<dbReference type="AlphaFoldDB" id="A0A7X0FPT0"/>
<feature type="signal peptide" evidence="2">
    <location>
        <begin position="1"/>
        <end position="21"/>
    </location>
</feature>
<feature type="compositionally biased region" description="Low complexity" evidence="1">
    <location>
        <begin position="37"/>
        <end position="54"/>
    </location>
</feature>
<dbReference type="PROSITE" id="PS51257">
    <property type="entry name" value="PROKAR_LIPOPROTEIN"/>
    <property type="match status" value="1"/>
</dbReference>